<accession>A0AAU9NB41</accession>
<name>A0AAU9NB41_9ASTR</name>
<evidence type="ECO:0000313" key="1">
    <source>
        <dbReference type="EMBL" id="CAH1433834.1"/>
    </source>
</evidence>
<proteinExistence type="predicted"/>
<comment type="caution">
    <text evidence="1">The sequence shown here is derived from an EMBL/GenBank/DDBJ whole genome shotgun (WGS) entry which is preliminary data.</text>
</comment>
<keyword evidence="2" id="KW-1185">Reference proteome</keyword>
<dbReference type="EMBL" id="CAKMRJ010003334">
    <property type="protein sequence ID" value="CAH1433834.1"/>
    <property type="molecule type" value="Genomic_DNA"/>
</dbReference>
<protein>
    <submittedName>
        <fullName evidence="1">Uncharacterized protein</fullName>
    </submittedName>
</protein>
<dbReference type="AlphaFoldDB" id="A0AAU9NB41"/>
<dbReference type="Proteomes" id="UP001157418">
    <property type="component" value="Unassembled WGS sequence"/>
</dbReference>
<organism evidence="1 2">
    <name type="scientific">Lactuca virosa</name>
    <dbReference type="NCBI Taxonomy" id="75947"/>
    <lineage>
        <taxon>Eukaryota</taxon>
        <taxon>Viridiplantae</taxon>
        <taxon>Streptophyta</taxon>
        <taxon>Embryophyta</taxon>
        <taxon>Tracheophyta</taxon>
        <taxon>Spermatophyta</taxon>
        <taxon>Magnoliopsida</taxon>
        <taxon>eudicotyledons</taxon>
        <taxon>Gunneridae</taxon>
        <taxon>Pentapetalae</taxon>
        <taxon>asterids</taxon>
        <taxon>campanulids</taxon>
        <taxon>Asterales</taxon>
        <taxon>Asteraceae</taxon>
        <taxon>Cichorioideae</taxon>
        <taxon>Cichorieae</taxon>
        <taxon>Lactucinae</taxon>
        <taxon>Lactuca</taxon>
    </lineage>
</organism>
<sequence length="224" mass="25867">MSRPSSLIFPLISIFQHQYHRPSLISSLVPLILPPPTEMLLFGFYSARKLRILDLKLGFSIPATIFFTRFEKHQYVSFMVKDGLYMTSHFPGCRFAVVIERATASFDAATAVWEQNGSDFEVSHLETLHAVITTDATMDHEFITFSTLLFFKPYAPLASDWRWRVAKTEHNSVENVLFRFCYWNCVTSQGDRPAQALMLWKLLYGNNLKSIWAHSFEELEGLNK</sequence>
<gene>
    <name evidence="1" type="ORF">LVIROSA_LOCUS20398</name>
</gene>
<evidence type="ECO:0000313" key="2">
    <source>
        <dbReference type="Proteomes" id="UP001157418"/>
    </source>
</evidence>
<reference evidence="1 2" key="1">
    <citation type="submission" date="2022-01" db="EMBL/GenBank/DDBJ databases">
        <authorList>
            <person name="Xiong W."/>
            <person name="Schranz E."/>
        </authorList>
    </citation>
    <scope>NUCLEOTIDE SEQUENCE [LARGE SCALE GENOMIC DNA]</scope>
</reference>